<dbReference type="EMBL" id="AGZR01000005">
    <property type="protein sequence ID" value="EPD33465.1"/>
    <property type="molecule type" value="Genomic_DNA"/>
</dbReference>
<dbReference type="InterPro" id="IPR002591">
    <property type="entry name" value="Phosphodiest/P_Trfase"/>
</dbReference>
<dbReference type="PATRIC" id="fig|883161.3.peg.1002"/>
<proteinExistence type="predicted"/>
<dbReference type="Pfam" id="PF01663">
    <property type="entry name" value="Phosphodiest"/>
    <property type="match status" value="1"/>
</dbReference>
<protein>
    <recommendedName>
        <fullName evidence="3">Alkaline phosphatase family protein</fullName>
    </recommendedName>
</protein>
<evidence type="ECO:0000313" key="2">
    <source>
        <dbReference type="Proteomes" id="UP000014417"/>
    </source>
</evidence>
<dbReference type="Proteomes" id="UP000014417">
    <property type="component" value="Unassembled WGS sequence"/>
</dbReference>
<organism evidence="1 2">
    <name type="scientific">Propionimicrobium lymphophilum ACS-093-V-SCH5</name>
    <dbReference type="NCBI Taxonomy" id="883161"/>
    <lineage>
        <taxon>Bacteria</taxon>
        <taxon>Bacillati</taxon>
        <taxon>Actinomycetota</taxon>
        <taxon>Actinomycetes</taxon>
        <taxon>Propionibacteriales</taxon>
        <taxon>Propionibacteriaceae</taxon>
        <taxon>Propionimicrobium</taxon>
    </lineage>
</organism>
<dbReference type="OrthoDB" id="9779267at2"/>
<dbReference type="RefSeq" id="WP_016455839.1">
    <property type="nucleotide sequence ID" value="NZ_KE150269.1"/>
</dbReference>
<dbReference type="Gene3D" id="3.40.720.10">
    <property type="entry name" value="Alkaline Phosphatase, subunit A"/>
    <property type="match status" value="1"/>
</dbReference>
<dbReference type="PANTHER" id="PTHR10151:SF120">
    <property type="entry name" value="BIS(5'-ADENOSYL)-TRIPHOSPHATASE"/>
    <property type="match status" value="1"/>
</dbReference>
<dbReference type="PANTHER" id="PTHR10151">
    <property type="entry name" value="ECTONUCLEOTIDE PYROPHOSPHATASE/PHOSPHODIESTERASE"/>
    <property type="match status" value="1"/>
</dbReference>
<comment type="caution">
    <text evidence="1">The sequence shown here is derived from an EMBL/GenBank/DDBJ whole genome shotgun (WGS) entry which is preliminary data.</text>
</comment>
<evidence type="ECO:0008006" key="3">
    <source>
        <dbReference type="Google" id="ProtNLM"/>
    </source>
</evidence>
<gene>
    <name evidence="1" type="ORF">HMPREF9306_01005</name>
</gene>
<dbReference type="GO" id="GO:0016787">
    <property type="term" value="F:hydrolase activity"/>
    <property type="evidence" value="ECO:0007669"/>
    <property type="project" value="UniProtKB-ARBA"/>
</dbReference>
<reference evidence="1 2" key="1">
    <citation type="submission" date="2013-04" db="EMBL/GenBank/DDBJ databases">
        <title>The Genome Sequence of Propionimicrobium lymphophilum ACS-093-V-SCH5.</title>
        <authorList>
            <consortium name="The Broad Institute Genomics Platform"/>
            <person name="Earl A."/>
            <person name="Ward D."/>
            <person name="Feldgarden M."/>
            <person name="Gevers D."/>
            <person name="Saerens B."/>
            <person name="Vaneechoutte M."/>
            <person name="Walker B."/>
            <person name="Young S."/>
            <person name="Zeng Q."/>
            <person name="Gargeya S."/>
            <person name="Fitzgerald M."/>
            <person name="Haas B."/>
            <person name="Abouelleil A."/>
            <person name="Allen A.W."/>
            <person name="Alvarado L."/>
            <person name="Arachchi H.M."/>
            <person name="Berlin A.M."/>
            <person name="Chapman S.B."/>
            <person name="Gainer-Dewar J."/>
            <person name="Goldberg J."/>
            <person name="Griggs A."/>
            <person name="Gujja S."/>
            <person name="Hansen M."/>
            <person name="Howarth C."/>
            <person name="Imamovic A."/>
            <person name="Ireland A."/>
            <person name="Larimer J."/>
            <person name="McCowan C."/>
            <person name="Murphy C."/>
            <person name="Pearson M."/>
            <person name="Poon T.W."/>
            <person name="Priest M."/>
            <person name="Roberts A."/>
            <person name="Saif S."/>
            <person name="Shea T."/>
            <person name="Sisk P."/>
            <person name="Sykes S."/>
            <person name="Wortman J."/>
            <person name="Nusbaum C."/>
            <person name="Birren B."/>
        </authorList>
    </citation>
    <scope>NUCLEOTIDE SEQUENCE [LARGE SCALE GENOMIC DNA]</scope>
    <source>
        <strain evidence="1 2">ACS-093-V-SCH5</strain>
    </source>
</reference>
<dbReference type="AlphaFoldDB" id="S2W5B5"/>
<keyword evidence="2" id="KW-1185">Reference proteome</keyword>
<dbReference type="InterPro" id="IPR017850">
    <property type="entry name" value="Alkaline_phosphatase_core_sf"/>
</dbReference>
<accession>S2W5B5</accession>
<evidence type="ECO:0000313" key="1">
    <source>
        <dbReference type="EMBL" id="EPD33465.1"/>
    </source>
</evidence>
<dbReference type="HOGENOM" id="CLU_039939_0_0_11"/>
<dbReference type="SUPFAM" id="SSF53649">
    <property type="entry name" value="Alkaline phosphatase-like"/>
    <property type="match status" value="1"/>
</dbReference>
<dbReference type="STRING" id="883161.HMPREF9306_01005"/>
<sequence>MSYAFVRPNYGRSTLADVLPAIASHIAPDWADAVDVLGLPHVKRYVLVLVDGLGYELLHNSRDRVPYLGSLLPSARKLTCALPSTTATSLTTLGTGVTPGQHGIVGYTFRLAGENVNPLIWNTDLEPKKVQTRKTWFEKMASSGVAVSNVSIDHFVDSGLTGCAQRGAKFWGYIDDEPRDERIEMAVSAAAEGQRSFVYLYERELDHTGHGYGCVSVEWRQVLDQIDEYLESLRNALPSDVCLMVTGDHGMVDVPERHQIVIEDIPGLTSEVDMVAGEGRMRQLYTDYPSDVAARWAKALGDRAEVYTKQEAIEDGWFGEVAPNVSDRIGDVLVAAKYDYSLMTLAQPREFNLVGQHGSLTSAEMMVPLLIDEG</sequence>
<name>S2W5B5_9ACTN</name>